<dbReference type="AlphaFoldDB" id="A0A1H7G955"/>
<keyword evidence="1" id="KW-0472">Membrane</keyword>
<protein>
    <submittedName>
        <fullName evidence="2">Uncharacterized protein</fullName>
    </submittedName>
</protein>
<organism evidence="2 3">
    <name type="scientific">Rhodococcus maanshanensis</name>
    <dbReference type="NCBI Taxonomy" id="183556"/>
    <lineage>
        <taxon>Bacteria</taxon>
        <taxon>Bacillati</taxon>
        <taxon>Actinomycetota</taxon>
        <taxon>Actinomycetes</taxon>
        <taxon>Mycobacteriales</taxon>
        <taxon>Nocardiaceae</taxon>
        <taxon>Rhodococcus</taxon>
    </lineage>
</organism>
<name>A0A1H7G955_9NOCA</name>
<dbReference type="EMBL" id="FOAW01000001">
    <property type="protein sequence ID" value="SEK34803.1"/>
    <property type="molecule type" value="Genomic_DNA"/>
</dbReference>
<evidence type="ECO:0000256" key="1">
    <source>
        <dbReference type="SAM" id="Phobius"/>
    </source>
</evidence>
<evidence type="ECO:0000313" key="2">
    <source>
        <dbReference type="EMBL" id="SEK34803.1"/>
    </source>
</evidence>
<keyword evidence="3" id="KW-1185">Reference proteome</keyword>
<keyword evidence="1" id="KW-1133">Transmembrane helix</keyword>
<gene>
    <name evidence="2" type="ORF">SAMN05444583_101422</name>
</gene>
<accession>A0A1H7G955</accession>
<dbReference type="InterPro" id="IPR057952">
    <property type="entry name" value="Rv2743c-like"/>
</dbReference>
<dbReference type="NCBIfam" id="NF047839">
    <property type="entry name" value="PspM_Rv2743c"/>
    <property type="match status" value="1"/>
</dbReference>
<keyword evidence="1" id="KW-0812">Transmembrane</keyword>
<reference evidence="3" key="1">
    <citation type="submission" date="2016-10" db="EMBL/GenBank/DDBJ databases">
        <authorList>
            <person name="Varghese N."/>
            <person name="Submissions S."/>
        </authorList>
    </citation>
    <scope>NUCLEOTIDE SEQUENCE [LARGE SCALE GENOMIC DNA]</scope>
    <source>
        <strain evidence="3">DSM 44675</strain>
    </source>
</reference>
<sequence>MTSSRRGRSGSDSRSAASFFAAAANGAGVVAAGEVARTVSGSVASAVRKWSDPREKLLRKRRRANRRRVRYGAVSGASAVGTVGLVAASAPEWSLIVGGGATALFAVPAVAAWRTYRRLNGIPLPARTPVRRALPPVGSAAREPVGRLLGAQTGLQELLGVLTRSAVVAEEDIEQIGDTAASAAEALFAVADDVIAMERAGSTTAGLQLGDTIDATAARLSAGVEQYEELLASVAKMTVPATADSLGALERQRSEMLSASDRLEGWAGALEEIEAIRRRHRV</sequence>
<feature type="transmembrane region" description="Helical" evidence="1">
    <location>
        <begin position="93"/>
        <end position="113"/>
    </location>
</feature>
<feature type="transmembrane region" description="Helical" evidence="1">
    <location>
        <begin position="69"/>
        <end position="87"/>
    </location>
</feature>
<dbReference type="Pfam" id="PF25587">
    <property type="entry name" value="Rv2743c"/>
    <property type="match status" value="1"/>
</dbReference>
<evidence type="ECO:0000313" key="3">
    <source>
        <dbReference type="Proteomes" id="UP000198677"/>
    </source>
</evidence>
<proteinExistence type="predicted"/>
<dbReference type="Proteomes" id="UP000198677">
    <property type="component" value="Unassembled WGS sequence"/>
</dbReference>